<reference evidence="2 3" key="1">
    <citation type="submission" date="2020-07" db="EMBL/GenBank/DDBJ databases">
        <title>Streptomyces isolated from Indian soil.</title>
        <authorList>
            <person name="Mandal S."/>
            <person name="Maiti P.K."/>
        </authorList>
    </citation>
    <scope>NUCLEOTIDE SEQUENCE [LARGE SCALE GENOMIC DNA]</scope>
    <source>
        <strain evidence="2 3">PSKA28</strain>
    </source>
</reference>
<dbReference type="RefSeq" id="WP_181655824.1">
    <property type="nucleotide sequence ID" value="NZ_JACEHE010000001.1"/>
</dbReference>
<organism evidence="2 3">
    <name type="scientific">Streptomyces himalayensis subsp. himalayensis</name>
    <dbReference type="NCBI Taxonomy" id="2756131"/>
    <lineage>
        <taxon>Bacteria</taxon>
        <taxon>Bacillati</taxon>
        <taxon>Actinomycetota</taxon>
        <taxon>Actinomycetes</taxon>
        <taxon>Kitasatosporales</taxon>
        <taxon>Streptomycetaceae</taxon>
        <taxon>Streptomyces</taxon>
        <taxon>Streptomyces himalayensis</taxon>
    </lineage>
</organism>
<feature type="domain" description="Putative amidase" evidence="1">
    <location>
        <begin position="244"/>
        <end position="397"/>
    </location>
</feature>
<protein>
    <submittedName>
        <fullName evidence="2">Amidase domain-containing protein</fullName>
    </submittedName>
</protein>
<dbReference type="PANTHER" id="PTHR40032:SF1">
    <property type="entry name" value="EXPORTED PROTEIN"/>
    <property type="match status" value="1"/>
</dbReference>
<gene>
    <name evidence="2" type="ORF">H1D24_03565</name>
</gene>
<dbReference type="InterPro" id="IPR024301">
    <property type="entry name" value="Amidase_6"/>
</dbReference>
<evidence type="ECO:0000313" key="2">
    <source>
        <dbReference type="EMBL" id="MBA2944926.1"/>
    </source>
</evidence>
<accession>A0A7W0DGZ4</accession>
<dbReference type="PANTHER" id="PTHR40032">
    <property type="entry name" value="EXPORTED PROTEIN-RELATED"/>
    <property type="match status" value="1"/>
</dbReference>
<dbReference type="Pfam" id="PF12671">
    <property type="entry name" value="Amidase_6"/>
    <property type="match status" value="1"/>
</dbReference>
<dbReference type="AlphaFoldDB" id="A0A7W0DGZ4"/>
<proteinExistence type="predicted"/>
<dbReference type="EMBL" id="JACEHE010000001">
    <property type="protein sequence ID" value="MBA2944926.1"/>
    <property type="molecule type" value="Genomic_DNA"/>
</dbReference>
<dbReference type="Gene3D" id="3.90.1720.10">
    <property type="entry name" value="endopeptidase domain like (from Nostoc punctiforme)"/>
    <property type="match status" value="1"/>
</dbReference>
<comment type="caution">
    <text evidence="2">The sequence shown here is derived from an EMBL/GenBank/DDBJ whole genome shotgun (WGS) entry which is preliminary data.</text>
</comment>
<dbReference type="Proteomes" id="UP000545761">
    <property type="component" value="Unassembled WGS sequence"/>
</dbReference>
<evidence type="ECO:0000313" key="3">
    <source>
        <dbReference type="Proteomes" id="UP000545761"/>
    </source>
</evidence>
<sequence>MVSYQGINNALPKKWADAADEWHALAKYSLDAAKDLREYGAKPLADNWTDEVGATAAAEFELLANQLEAAYDILLAVNMVADGMTTTIETAHSTMRAAVDLAGRYGLEIGVDGTITGPPPRNRMEAEEMGPYRAEVQDLIDQAVEQVTTADKLAAAEFAKLAGQTGVTDPSKALGDLQTHASHVQMKMLAGDIPVGEDPTTVRQWWNGLTPQQRKDMMLAQPVTIANLDGIPADVRQELRGNGKYDRVKMVEYALANWNKDDPTDFGNNCTNFVSNALLHAGMKEKTSFWEGTAGDDTWMIGNRTGVDSVDKRLAYSDTWAAAENQQNFMLRHGGTEVPRSDVKPGDIIYYEQAGPNDSIEKGNTHHAAIVTAVMPDGEIKYTQHSDSYQNVSLEGRLPATEKHEGQQNVRIVRPNPDWY</sequence>
<evidence type="ECO:0000259" key="1">
    <source>
        <dbReference type="Pfam" id="PF12671"/>
    </source>
</evidence>
<name>A0A7W0DGZ4_9ACTN</name>